<sequence>MEKENIQESIVPDDDMLLLANSSLEYANSYLKTLENSLNKKTHFTKDLLYNIAVMAFEKYFVSLLARYNWSATHHMPVALYKEAEEFENELTESMKMTSILVGKFEGICSLEGFGYRTPEIEELTEMVKGMTEIKALVEKRLSEVNGTK</sequence>
<dbReference type="STRING" id="1297750.SAMN05444405_105116"/>
<evidence type="ECO:0008006" key="3">
    <source>
        <dbReference type="Google" id="ProtNLM"/>
    </source>
</evidence>
<proteinExistence type="predicted"/>
<keyword evidence="2" id="KW-1185">Reference proteome</keyword>
<dbReference type="AlphaFoldDB" id="A0A1M4YXX7"/>
<organism evidence="1 2">
    <name type="scientific">Bacteroides luti</name>
    <dbReference type="NCBI Taxonomy" id="1297750"/>
    <lineage>
        <taxon>Bacteria</taxon>
        <taxon>Pseudomonadati</taxon>
        <taxon>Bacteroidota</taxon>
        <taxon>Bacteroidia</taxon>
        <taxon>Bacteroidales</taxon>
        <taxon>Bacteroidaceae</taxon>
        <taxon>Bacteroides</taxon>
    </lineage>
</organism>
<reference evidence="2" key="1">
    <citation type="submission" date="2016-11" db="EMBL/GenBank/DDBJ databases">
        <authorList>
            <person name="Varghese N."/>
            <person name="Submissions S."/>
        </authorList>
    </citation>
    <scope>NUCLEOTIDE SEQUENCE [LARGE SCALE GENOMIC DNA]</scope>
    <source>
        <strain evidence="2">DSM 26991</strain>
    </source>
</reference>
<name>A0A1M4YXX7_9BACE</name>
<dbReference type="Proteomes" id="UP000184509">
    <property type="component" value="Unassembled WGS sequence"/>
</dbReference>
<dbReference type="EMBL" id="FQTV01000005">
    <property type="protein sequence ID" value="SHF10674.1"/>
    <property type="molecule type" value="Genomic_DNA"/>
</dbReference>
<evidence type="ECO:0000313" key="1">
    <source>
        <dbReference type="EMBL" id="SHF10674.1"/>
    </source>
</evidence>
<dbReference type="RefSeq" id="WP_073400284.1">
    <property type="nucleotide sequence ID" value="NZ_FQTV01000005.1"/>
</dbReference>
<gene>
    <name evidence="1" type="ORF">SAMN05444405_105116</name>
</gene>
<protein>
    <recommendedName>
        <fullName evidence="3">HEPN domain-containing protein</fullName>
    </recommendedName>
</protein>
<evidence type="ECO:0000313" key="2">
    <source>
        <dbReference type="Proteomes" id="UP000184509"/>
    </source>
</evidence>
<accession>A0A1M4YXX7</accession>